<proteinExistence type="predicted"/>
<dbReference type="Proteomes" id="UP001153954">
    <property type="component" value="Unassembled WGS sequence"/>
</dbReference>
<evidence type="ECO:0000313" key="2">
    <source>
        <dbReference type="EMBL" id="CAH2100259.1"/>
    </source>
</evidence>
<comment type="caution">
    <text evidence="2">The sequence shown here is derived from an EMBL/GenBank/DDBJ whole genome shotgun (WGS) entry which is preliminary data.</text>
</comment>
<name>A0AAU9UNL9_EUPED</name>
<evidence type="ECO:0000313" key="3">
    <source>
        <dbReference type="Proteomes" id="UP001153954"/>
    </source>
</evidence>
<sequence length="122" mass="13389">MYLIAEVEEQDAGRRGRPARVGAPARQLPGRARAPHGVAAVVAAPAAPSPRCACRLRPQDMRTYTHAPQARGYYKYAISLPTIKFCSSRGATNSILDNREKEEAKDKNSSYNSDSIAVRIIY</sequence>
<dbReference type="EMBL" id="CAKOGL010000022">
    <property type="protein sequence ID" value="CAH2100259.1"/>
    <property type="molecule type" value="Genomic_DNA"/>
</dbReference>
<protein>
    <submittedName>
        <fullName evidence="2">Uncharacterized protein</fullName>
    </submittedName>
</protein>
<organism evidence="2 3">
    <name type="scientific">Euphydryas editha</name>
    <name type="common">Edith's checkerspot</name>
    <dbReference type="NCBI Taxonomy" id="104508"/>
    <lineage>
        <taxon>Eukaryota</taxon>
        <taxon>Metazoa</taxon>
        <taxon>Ecdysozoa</taxon>
        <taxon>Arthropoda</taxon>
        <taxon>Hexapoda</taxon>
        <taxon>Insecta</taxon>
        <taxon>Pterygota</taxon>
        <taxon>Neoptera</taxon>
        <taxon>Endopterygota</taxon>
        <taxon>Lepidoptera</taxon>
        <taxon>Glossata</taxon>
        <taxon>Ditrysia</taxon>
        <taxon>Papilionoidea</taxon>
        <taxon>Nymphalidae</taxon>
        <taxon>Nymphalinae</taxon>
        <taxon>Euphydryas</taxon>
    </lineage>
</organism>
<feature type="compositionally biased region" description="Low complexity" evidence="1">
    <location>
        <begin position="19"/>
        <end position="34"/>
    </location>
</feature>
<keyword evidence="3" id="KW-1185">Reference proteome</keyword>
<accession>A0AAU9UNL9</accession>
<feature type="region of interest" description="Disordered" evidence="1">
    <location>
        <begin position="13"/>
        <end position="34"/>
    </location>
</feature>
<gene>
    <name evidence="2" type="ORF">EEDITHA_LOCUS15149</name>
</gene>
<evidence type="ECO:0000256" key="1">
    <source>
        <dbReference type="SAM" id="MobiDB-lite"/>
    </source>
</evidence>
<dbReference type="AlphaFoldDB" id="A0AAU9UNL9"/>
<reference evidence="2" key="1">
    <citation type="submission" date="2022-03" db="EMBL/GenBank/DDBJ databases">
        <authorList>
            <person name="Tunstrom K."/>
        </authorList>
    </citation>
    <scope>NUCLEOTIDE SEQUENCE</scope>
</reference>